<dbReference type="InterPro" id="IPR013784">
    <property type="entry name" value="Carb-bd-like_fold"/>
</dbReference>
<dbReference type="InterPro" id="IPR013783">
    <property type="entry name" value="Ig-like_fold"/>
</dbReference>
<dbReference type="SMART" id="SM01065">
    <property type="entry name" value="CBM_2"/>
    <property type="match status" value="1"/>
</dbReference>
<dbReference type="Gene3D" id="2.60.40.10">
    <property type="entry name" value="Immunoglobulins"/>
    <property type="match status" value="1"/>
</dbReference>
<evidence type="ECO:0000256" key="1">
    <source>
        <dbReference type="SAM" id="MobiDB-lite"/>
    </source>
</evidence>
<evidence type="ECO:0000313" key="3">
    <source>
        <dbReference type="EMBL" id="CAD5244258.1"/>
    </source>
</evidence>
<dbReference type="InterPro" id="IPR000801">
    <property type="entry name" value="Esterase-like"/>
</dbReference>
<sequence length="451" mass="50806">MAGNGRIRLLVVLLAGMLILSAGCLNSGGATQTASGQSNESTAFQTSETIGSSQTTPVPTNSASTTETPSTEVPKRDNETTSTAAETYGVVKVTFIVSVPDYTPGNDAVYIAGDFNGWNPGDENYRLRKRDDGKWEITLEFKKGTRIEFKFTRGSWETVEKGRNGEEIPNRALVLEESGRYEFTVYHWRDYVEEVGVGMHTIVGNVTTFKMFMPQLKETRRIWIYLPPDYGKSDRRYPVLYMHDGQNLFDRATSFAGEWGVDEALEKLFRERNFSIIVVGIDNGGERRIDEYSPWRNEDYGRGGEGDAYVRFIVETLKPYIDSHYRTIPNETGIMGSSLGGLISIYAGFAYPETFRYVGAMSSAFWFNPEIYDFVRNAPEGPEKIYIDWGTLEGSDPAGMIETNRKMVNVLTEKGYVEGENLLVIEDEGATHNEYYWSRRFPDAVLWLFGG</sequence>
<dbReference type="PANTHER" id="PTHR48098">
    <property type="entry name" value="ENTEROCHELIN ESTERASE-RELATED"/>
    <property type="match status" value="1"/>
</dbReference>
<dbReference type="KEGG" id="tcq:TIRI35C_1104"/>
<dbReference type="InterPro" id="IPR050583">
    <property type="entry name" value="Mycobacterial_A85_antigen"/>
</dbReference>
<dbReference type="GeneID" id="58918846"/>
<organism evidence="3 4">
    <name type="scientific">Thermococcus camini</name>
    <dbReference type="NCBI Taxonomy" id="2016373"/>
    <lineage>
        <taxon>Archaea</taxon>
        <taxon>Methanobacteriati</taxon>
        <taxon>Methanobacteriota</taxon>
        <taxon>Thermococci</taxon>
        <taxon>Thermococcales</taxon>
        <taxon>Thermococcaceae</taxon>
        <taxon>Thermococcus</taxon>
    </lineage>
</organism>
<dbReference type="PROSITE" id="PS51257">
    <property type="entry name" value="PROKAR_LIPOPROTEIN"/>
    <property type="match status" value="1"/>
</dbReference>
<dbReference type="InterPro" id="IPR002044">
    <property type="entry name" value="CBM20"/>
</dbReference>
<dbReference type="GO" id="GO:2001070">
    <property type="term" value="F:starch binding"/>
    <property type="evidence" value="ECO:0007669"/>
    <property type="project" value="InterPro"/>
</dbReference>
<evidence type="ECO:0000259" key="2">
    <source>
        <dbReference type="PROSITE" id="PS51166"/>
    </source>
</evidence>
<dbReference type="SUPFAM" id="SSF53474">
    <property type="entry name" value="alpha/beta-Hydrolases"/>
    <property type="match status" value="1"/>
</dbReference>
<evidence type="ECO:0000313" key="4">
    <source>
        <dbReference type="Proteomes" id="UP000516304"/>
    </source>
</evidence>
<feature type="compositionally biased region" description="Polar residues" evidence="1">
    <location>
        <begin position="29"/>
        <end position="71"/>
    </location>
</feature>
<dbReference type="PANTHER" id="PTHR48098:SF6">
    <property type="entry name" value="FERRI-BACILLIBACTIN ESTERASE BESA"/>
    <property type="match status" value="1"/>
</dbReference>
<proteinExistence type="predicted"/>
<dbReference type="AlphaFoldDB" id="A0A7G2DB70"/>
<feature type="region of interest" description="Disordered" evidence="1">
    <location>
        <begin position="29"/>
        <end position="82"/>
    </location>
</feature>
<feature type="domain" description="CBM20" evidence="2">
    <location>
        <begin position="85"/>
        <end position="190"/>
    </location>
</feature>
<keyword evidence="4" id="KW-1185">Reference proteome</keyword>
<protein>
    <submittedName>
        <fullName evidence="3">Carbohydrate esterase family 1 protein</fullName>
    </submittedName>
</protein>
<name>A0A7G2DB70_9EURY</name>
<dbReference type="RefSeq" id="WP_246454690.1">
    <property type="nucleotide sequence ID" value="NZ_LR881183.1"/>
</dbReference>
<dbReference type="Pfam" id="PF00756">
    <property type="entry name" value="Esterase"/>
    <property type="match status" value="1"/>
</dbReference>
<reference evidence="3 4" key="1">
    <citation type="submission" date="2020-09" db="EMBL/GenBank/DDBJ databases">
        <authorList>
            <person name="Courtine D."/>
        </authorList>
    </citation>
    <scope>NUCLEOTIDE SEQUENCE [LARGE SCALE GENOMIC DNA]</scope>
    <source>
        <strain evidence="3 4">IRI35c</strain>
    </source>
</reference>
<accession>A0A7G2DB70</accession>
<gene>
    <name evidence="3" type="ORF">TIRI35C_1104</name>
</gene>
<dbReference type="InterPro" id="IPR029058">
    <property type="entry name" value="AB_hydrolase_fold"/>
</dbReference>
<dbReference type="Proteomes" id="UP000516304">
    <property type="component" value="Chromosome TIRI35C"/>
</dbReference>
<dbReference type="EMBL" id="LR881183">
    <property type="protein sequence ID" value="CAD5244258.1"/>
    <property type="molecule type" value="Genomic_DNA"/>
</dbReference>
<dbReference type="SUPFAM" id="SSF49452">
    <property type="entry name" value="Starch-binding domain-like"/>
    <property type="match status" value="1"/>
</dbReference>
<dbReference type="PROSITE" id="PS51166">
    <property type="entry name" value="CBM20"/>
    <property type="match status" value="1"/>
</dbReference>
<dbReference type="Gene3D" id="3.40.50.1820">
    <property type="entry name" value="alpha/beta hydrolase"/>
    <property type="match status" value="1"/>
</dbReference>
<dbReference type="Pfam" id="PF00686">
    <property type="entry name" value="CBM_20"/>
    <property type="match status" value="1"/>
</dbReference>